<dbReference type="Gene3D" id="2.60.34.10">
    <property type="entry name" value="Substrate Binding Domain Of DNAk, Chain A, domain 1"/>
    <property type="match status" value="1"/>
</dbReference>
<keyword evidence="3 4" id="KW-0067">ATP-binding</keyword>
<dbReference type="InterPro" id="IPR029047">
    <property type="entry name" value="HSP70_peptide-bd_sf"/>
</dbReference>
<accession>A0ABN6N1C1</accession>
<comment type="similarity">
    <text evidence="1 4">Belongs to the heat shock protein 70 family.</text>
</comment>
<dbReference type="Proteomes" id="UP001162734">
    <property type="component" value="Chromosome"/>
</dbReference>
<keyword evidence="2 4" id="KW-0547">Nucleotide-binding</keyword>
<dbReference type="Gene3D" id="3.90.640.10">
    <property type="entry name" value="Actin, Chain A, domain 4"/>
    <property type="match status" value="1"/>
</dbReference>
<dbReference type="EMBL" id="AP025592">
    <property type="protein sequence ID" value="BDG07007.1"/>
    <property type="molecule type" value="Genomic_DNA"/>
</dbReference>
<evidence type="ECO:0000256" key="3">
    <source>
        <dbReference type="ARBA" id="ARBA00022840"/>
    </source>
</evidence>
<protein>
    <submittedName>
        <fullName evidence="5">Chaperone protein DnaK</fullName>
    </submittedName>
</protein>
<dbReference type="Pfam" id="PF00012">
    <property type="entry name" value="HSP70"/>
    <property type="match status" value="1"/>
</dbReference>
<proteinExistence type="inferred from homology"/>
<gene>
    <name evidence="5" type="primary">dnaK_1</name>
    <name evidence="5" type="ORF">AMPC_01200</name>
</gene>
<dbReference type="PRINTS" id="PR00301">
    <property type="entry name" value="HEATSHOCK70"/>
</dbReference>
<dbReference type="SUPFAM" id="SSF100920">
    <property type="entry name" value="Heat shock protein 70kD (HSP70), peptide-binding domain"/>
    <property type="match status" value="1"/>
</dbReference>
<dbReference type="PROSITE" id="PS00329">
    <property type="entry name" value="HSP70_2"/>
    <property type="match status" value="1"/>
</dbReference>
<dbReference type="PANTHER" id="PTHR19375">
    <property type="entry name" value="HEAT SHOCK PROTEIN 70KDA"/>
    <property type="match status" value="1"/>
</dbReference>
<dbReference type="Gene3D" id="3.30.420.40">
    <property type="match status" value="2"/>
</dbReference>
<organism evidence="5 6">
    <name type="scientific">Anaeromyxobacter paludicola</name>
    <dbReference type="NCBI Taxonomy" id="2918171"/>
    <lineage>
        <taxon>Bacteria</taxon>
        <taxon>Pseudomonadati</taxon>
        <taxon>Myxococcota</taxon>
        <taxon>Myxococcia</taxon>
        <taxon>Myxococcales</taxon>
        <taxon>Cystobacterineae</taxon>
        <taxon>Anaeromyxobacteraceae</taxon>
        <taxon>Anaeromyxobacter</taxon>
    </lineage>
</organism>
<dbReference type="InterPro" id="IPR013126">
    <property type="entry name" value="Hsp_70_fam"/>
</dbReference>
<dbReference type="PROSITE" id="PS00297">
    <property type="entry name" value="HSP70_1"/>
    <property type="match status" value="1"/>
</dbReference>
<evidence type="ECO:0000256" key="4">
    <source>
        <dbReference type="RuleBase" id="RU003322"/>
    </source>
</evidence>
<keyword evidence="6" id="KW-1185">Reference proteome</keyword>
<reference evidence="6" key="1">
    <citation type="journal article" date="2022" name="Int. J. Syst. Evol. Microbiol.">
        <title>Anaeromyxobacter oryzae sp. nov., Anaeromyxobacter diazotrophicus sp. nov. and Anaeromyxobacter paludicola sp. nov., isolated from paddy soils.</title>
        <authorList>
            <person name="Itoh H."/>
            <person name="Xu Z."/>
            <person name="Mise K."/>
            <person name="Masuda Y."/>
            <person name="Ushijima N."/>
            <person name="Hayakawa C."/>
            <person name="Shiratori Y."/>
            <person name="Senoo K."/>
        </authorList>
    </citation>
    <scope>NUCLEOTIDE SEQUENCE [LARGE SCALE GENOMIC DNA]</scope>
    <source>
        <strain evidence="6">Red630</strain>
    </source>
</reference>
<dbReference type="InterPro" id="IPR043129">
    <property type="entry name" value="ATPase_NBD"/>
</dbReference>
<evidence type="ECO:0000313" key="5">
    <source>
        <dbReference type="EMBL" id="BDG07007.1"/>
    </source>
</evidence>
<dbReference type="SUPFAM" id="SSF53067">
    <property type="entry name" value="Actin-like ATPase domain"/>
    <property type="match status" value="2"/>
</dbReference>
<evidence type="ECO:0000313" key="6">
    <source>
        <dbReference type="Proteomes" id="UP001162734"/>
    </source>
</evidence>
<dbReference type="RefSeq" id="WP_248343587.1">
    <property type="nucleotide sequence ID" value="NZ_AP025592.1"/>
</dbReference>
<evidence type="ECO:0000256" key="1">
    <source>
        <dbReference type="ARBA" id="ARBA00007381"/>
    </source>
</evidence>
<dbReference type="InterPro" id="IPR018181">
    <property type="entry name" value="Heat_shock_70_CS"/>
</dbReference>
<name>A0ABN6N1C1_9BACT</name>
<sequence>MSDDIAVGIDLGTSYSCVAAALEGAPRVIPNEWGERTHASVVSFLEDGTVLVGNDAKKNIITHAERTVYSAKRLIGRFFFSDEVKKAQAVMPYKIVEGSNNSVRIQIGEQVLAIPEISALVLKEMKAIAETSLGRPVTKAVITCPAYFNDNQRQATKDAGKIAGLEVLRIINEPTAAALAYGFGKDVTQKLCVYDLGGGTFDVSILEIGKDVFEVLATAGDTYLGGDDFDDRIMTWLADGFLQAHGLDLRQNKFCLQMLKEASERAKIDVGREGRASIHVPGICQSPEGEVIDLVQSLDAEAFNKMVMDLVQRTFKVCDEALQSARLTAGDIDAVILVGGPTRLPVIRNSVRHYFQKDPMAGIDPDEVVALGASIQAAALLDQGAAVAGQASYLLDVTPLSLRVATVGGFTEKIIEKNTPIPIEKSKTFTTSRDGQDRVRIRVYQGESNKVEGCELLGEFEFAGFRIGLRGEVQIQVTFEIDSNGIVNVSAQDLESGQRTSTTINLSSGLSAADLQKAIDKNAGLELAVRS</sequence>
<evidence type="ECO:0000256" key="2">
    <source>
        <dbReference type="ARBA" id="ARBA00022741"/>
    </source>
</evidence>